<name>Q8BRW1_MOUSE</name>
<proteinExistence type="evidence at transcript level"/>
<reference evidence="2" key="3">
    <citation type="journal article" date="2000" name="Genome Res.">
        <title>RIKEN integrated sequence analysis (RISA) system--384-format sequencing pipeline with 384 multicapillary sequencer.</title>
        <authorList>
            <person name="Shibata K."/>
            <person name="Itoh M."/>
            <person name="Aizawa K."/>
            <person name="Nagaoka S."/>
            <person name="Sasaki N."/>
            <person name="Carninci P."/>
            <person name="Konno H."/>
            <person name="Akiyama J."/>
            <person name="Nishi K."/>
            <person name="Kitsunai T."/>
            <person name="Tashiro H."/>
            <person name="Itoh M."/>
            <person name="Sumi N."/>
            <person name="Ishii Y."/>
            <person name="Nakamura S."/>
            <person name="Hazama M."/>
            <person name="Nishine T."/>
            <person name="Harada A."/>
            <person name="Yamamoto R."/>
            <person name="Matsumoto H."/>
            <person name="Sakaguchi S."/>
            <person name="Ikegami T."/>
            <person name="Kashiwagi K."/>
            <person name="Fujiwake S."/>
            <person name="Inoue K."/>
            <person name="Togawa Y."/>
            <person name="Izawa M."/>
            <person name="Ohara E."/>
            <person name="Watahiki M."/>
            <person name="Yoneda Y."/>
            <person name="Ishikawa T."/>
            <person name="Ozawa K."/>
            <person name="Tanaka T."/>
            <person name="Matsuura S."/>
            <person name="Kawai J."/>
            <person name="Okazaki Y."/>
            <person name="Muramatsu M."/>
            <person name="Inoue Y."/>
            <person name="Kira A."/>
            <person name="Hayashizaki Y."/>
        </authorList>
    </citation>
    <scope>NUCLEOTIDE SEQUENCE</scope>
    <source>
        <strain evidence="2">C57BL/6J</strain>
        <tissue evidence="2">Aorta and vein</tissue>
    </source>
</reference>
<reference evidence="2" key="2">
    <citation type="journal article" date="2000" name="Genome Res.">
        <title>Normalization and subtraction of cap-trapper-selected cDNAs to prepare full-length cDNA libraries for rapid discovery of new genes.</title>
        <authorList>
            <person name="Carninci P."/>
            <person name="Shibata Y."/>
            <person name="Hayatsu N."/>
            <person name="Sugahara Y."/>
            <person name="Shibata K."/>
            <person name="Itoh M."/>
            <person name="Konno H."/>
            <person name="Okazaki Y."/>
            <person name="Muramatsu M."/>
            <person name="Hayashizaki Y."/>
        </authorList>
    </citation>
    <scope>NUCLEOTIDE SEQUENCE</scope>
    <source>
        <strain evidence="2">C57BL/6J</strain>
        <tissue evidence="2">Aorta and vein</tissue>
    </source>
</reference>
<sequence length="129" mass="14724">MEMDITCASQFSCPVGSVSPTSTRASVPSIAASDLSYLWDAAGSINGGDLQSCGLWEPSQTHLFIWHKKNCCCQSMFTDFSHSLFSLFPFPSFCCCFVLFLQITFLFPFRTFWSLLFFFFSIFLLQWLR</sequence>
<dbReference type="AlphaFoldDB" id="Q8BRW1"/>
<reference evidence="2" key="6">
    <citation type="journal article" date="2002" name="Nature">
        <title>Analysis of the mouse transcriptome based on functional annotation of 60,770 full-length cDNAs.</title>
        <authorList>
            <consortium name="The FANTOM Consortium and the RIKEN Genome Exploration Research Group Phase I and II Team"/>
        </authorList>
    </citation>
    <scope>NUCLEOTIDE SEQUENCE</scope>
    <source>
        <strain evidence="2">C57BL/6J</strain>
        <tissue evidence="2">Aorta and vein</tissue>
    </source>
</reference>
<feature type="transmembrane region" description="Helical" evidence="1">
    <location>
        <begin position="84"/>
        <end position="105"/>
    </location>
</feature>
<keyword evidence="1" id="KW-0472">Membrane</keyword>
<reference evidence="2" key="8">
    <citation type="journal article" date="2005" name="Science">
        <title>Antisense Transcription in the Mammalian Transcriptome.</title>
        <authorList>
            <consortium name="RIKEN Genome Exploration Research Group and Genome Science Group (Genome Network Project Core Group) and the FANTOM Consortium"/>
        </authorList>
    </citation>
    <scope>NUCLEOTIDE SEQUENCE</scope>
    <source>
        <strain evidence="2">C57BL/6J</strain>
        <tissue evidence="2">Aorta and vein</tissue>
    </source>
</reference>
<accession>Q8BRW1</accession>
<feature type="transmembrane region" description="Helical" evidence="1">
    <location>
        <begin position="111"/>
        <end position="128"/>
    </location>
</feature>
<dbReference type="EMBL" id="AK041221">
    <property type="protein sequence ID" value="BAC30867.1"/>
    <property type="molecule type" value="mRNA"/>
</dbReference>
<reference evidence="2" key="5">
    <citation type="submission" date="2001-07" db="EMBL/GenBank/DDBJ databases">
        <authorList>
            <person name="Adachi J."/>
            <person name="Aizawa K."/>
            <person name="Akimura T."/>
            <person name="Arakawa T."/>
            <person name="Bono H."/>
            <person name="Carninci P."/>
            <person name="Fukuda S."/>
            <person name="Furuno M."/>
            <person name="Hanagaki T."/>
            <person name="Hara A."/>
            <person name="Hashizume W."/>
            <person name="Hayashida K."/>
            <person name="Hayatsu N."/>
            <person name="Hiramoto K."/>
            <person name="Hiraoka T."/>
            <person name="Hirozane T."/>
            <person name="Hori F."/>
            <person name="Imotani K."/>
            <person name="Ishii Y."/>
            <person name="Itoh M."/>
            <person name="Kagawa I."/>
            <person name="Kasukawa T."/>
            <person name="Katoh H."/>
            <person name="Kawai J."/>
            <person name="Kojima Y."/>
            <person name="Kondo S."/>
            <person name="Konno H."/>
            <person name="Kouda M."/>
            <person name="Koya S."/>
            <person name="Kurihara C."/>
            <person name="Matsuyama T."/>
            <person name="Miyazaki A."/>
            <person name="Murata M."/>
            <person name="Nakamura M."/>
            <person name="Nishi K."/>
            <person name="Nomura K."/>
            <person name="Numazaki R."/>
            <person name="Ohno M."/>
            <person name="Ohsato N."/>
            <person name="Okazaki Y."/>
            <person name="Saito R."/>
            <person name="Saitoh H."/>
            <person name="Sakai C."/>
            <person name="Sakai K."/>
            <person name="Sakazume N."/>
            <person name="Sano H."/>
            <person name="Sasaki D."/>
            <person name="Shibata K."/>
            <person name="Shinagawa A."/>
            <person name="Shiraki T."/>
            <person name="Sogabe Y."/>
            <person name="Tagami M."/>
            <person name="Tagawa A."/>
            <person name="Takahashi F."/>
            <person name="Takaku-Akahira S."/>
            <person name="Takeda Y."/>
            <person name="Tanaka T."/>
            <person name="Tomaru A."/>
            <person name="Toya T."/>
            <person name="Yasunishi A."/>
            <person name="Muramatsu M."/>
            <person name="Hayashizaki Y."/>
        </authorList>
    </citation>
    <scope>NUCLEOTIDE SEQUENCE</scope>
    <source>
        <strain evidence="2">C57BL/6J</strain>
        <tissue evidence="2">Aorta and vein</tissue>
    </source>
</reference>
<evidence type="ECO:0000313" key="2">
    <source>
        <dbReference type="EMBL" id="BAC30867.1"/>
    </source>
</evidence>
<evidence type="ECO:0000256" key="1">
    <source>
        <dbReference type="SAM" id="Phobius"/>
    </source>
</evidence>
<keyword evidence="1" id="KW-1133">Transmembrane helix</keyword>
<keyword evidence="1" id="KW-0812">Transmembrane</keyword>
<reference evidence="2" key="7">
    <citation type="journal article" date="2005" name="Science">
        <title>The Transcriptional Landscape of the Mammalian Genome.</title>
        <authorList>
            <consortium name="The FANTOM Consortium"/>
            <consortium name="Riken Genome Exploration Research Group and Genome Science Group (Genome Network Project Core Group)"/>
        </authorList>
    </citation>
    <scope>NUCLEOTIDE SEQUENCE</scope>
    <source>
        <strain evidence="2">C57BL/6J</strain>
        <tissue evidence="2">Aorta and vein</tissue>
    </source>
</reference>
<protein>
    <submittedName>
        <fullName evidence="2">Uncharacterized protein</fullName>
    </submittedName>
</protein>
<reference evidence="2" key="4">
    <citation type="journal article" date="2001" name="Nature">
        <title>Functional annotation of a full-length mouse cDNA collection.</title>
        <authorList>
            <consortium name="The RIKEN Genome Exploration Research Group Phase II Team and the FANTOM Consortium"/>
        </authorList>
    </citation>
    <scope>NUCLEOTIDE SEQUENCE</scope>
    <source>
        <strain evidence="2">C57BL/6J</strain>
        <tissue evidence="2">Aorta and vein</tissue>
    </source>
</reference>
<reference evidence="2" key="1">
    <citation type="journal article" date="1999" name="Methods Enzymol.">
        <title>High-efficiency full-length cDNA cloning.</title>
        <authorList>
            <person name="Carninci P."/>
            <person name="Hayashizaki Y."/>
        </authorList>
    </citation>
    <scope>NUCLEOTIDE SEQUENCE</scope>
    <source>
        <strain evidence="2">C57BL/6J</strain>
        <tissue evidence="2">Aorta and vein</tissue>
    </source>
</reference>
<organism evidence="2">
    <name type="scientific">Mus musculus</name>
    <name type="common">Mouse</name>
    <dbReference type="NCBI Taxonomy" id="10090"/>
    <lineage>
        <taxon>Eukaryota</taxon>
        <taxon>Metazoa</taxon>
        <taxon>Chordata</taxon>
        <taxon>Craniata</taxon>
        <taxon>Vertebrata</taxon>
        <taxon>Euteleostomi</taxon>
        <taxon>Mammalia</taxon>
        <taxon>Eutheria</taxon>
        <taxon>Euarchontoglires</taxon>
        <taxon>Glires</taxon>
        <taxon>Rodentia</taxon>
        <taxon>Myomorpha</taxon>
        <taxon>Muroidea</taxon>
        <taxon>Muridae</taxon>
        <taxon>Murinae</taxon>
        <taxon>Mus</taxon>
        <taxon>Mus</taxon>
    </lineage>
</organism>